<comment type="function">
    <text evidence="12 13">Involved in cytokinesis and spindle organization. May play a role in actin cytoskeleton organization and microtubule stabilization and hence required for proper cell adhesion and migration.</text>
</comment>
<dbReference type="GeneTree" id="ENSGT00940000153592"/>
<dbReference type="GO" id="GO:0016477">
    <property type="term" value="P:cell migration"/>
    <property type="evidence" value="ECO:0007669"/>
    <property type="project" value="Ensembl"/>
</dbReference>
<name>A0A8C2VB94_CHILA</name>
<dbReference type="GO" id="GO:0030036">
    <property type="term" value="P:actin cytoskeleton organization"/>
    <property type="evidence" value="ECO:0007669"/>
    <property type="project" value="Ensembl"/>
</dbReference>
<evidence type="ECO:0000256" key="11">
    <source>
        <dbReference type="ARBA" id="ARBA00023306"/>
    </source>
</evidence>
<dbReference type="GO" id="GO:0005815">
    <property type="term" value="C:microtubule organizing center"/>
    <property type="evidence" value="ECO:0007669"/>
    <property type="project" value="Ensembl"/>
</dbReference>
<dbReference type="GO" id="GO:0036032">
    <property type="term" value="P:neural crest cell delamination"/>
    <property type="evidence" value="ECO:0007669"/>
    <property type="project" value="Ensembl"/>
</dbReference>
<evidence type="ECO:0000256" key="3">
    <source>
        <dbReference type="ARBA" id="ARBA00011235"/>
    </source>
</evidence>
<dbReference type="Proteomes" id="UP000694398">
    <property type="component" value="Unassembled WGS sequence"/>
</dbReference>
<dbReference type="Gene3D" id="1.10.418.10">
    <property type="entry name" value="Calponin-like domain"/>
    <property type="match status" value="1"/>
</dbReference>
<feature type="coiled-coil region" evidence="14">
    <location>
        <begin position="255"/>
        <end position="282"/>
    </location>
</feature>
<keyword evidence="5 13" id="KW-0963">Cytoplasm</keyword>
<dbReference type="GO" id="GO:0051301">
    <property type="term" value="P:cell division"/>
    <property type="evidence" value="ECO:0007669"/>
    <property type="project" value="UniProtKB-UniRule"/>
</dbReference>
<feature type="region of interest" description="Disordered" evidence="15">
    <location>
        <begin position="307"/>
        <end position="335"/>
    </location>
</feature>
<dbReference type="SUPFAM" id="SSF47576">
    <property type="entry name" value="Calponin-homology domain, CH-domain"/>
    <property type="match status" value="1"/>
</dbReference>
<dbReference type="Ensembl" id="ENSCLAT00000012508.1">
    <property type="protein sequence ID" value="ENSCLAP00000012365.1"/>
    <property type="gene ID" value="ENSCLAG00000008544.1"/>
</dbReference>
<feature type="region of interest" description="Disordered" evidence="15">
    <location>
        <begin position="1"/>
        <end position="59"/>
    </location>
</feature>
<dbReference type="GO" id="GO:0007026">
    <property type="term" value="P:negative regulation of microtubule depolymerization"/>
    <property type="evidence" value="ECO:0007669"/>
    <property type="project" value="Ensembl"/>
</dbReference>
<evidence type="ECO:0000313" key="18">
    <source>
        <dbReference type="Proteomes" id="UP000694398"/>
    </source>
</evidence>
<dbReference type="FunFam" id="1.10.418.10:FF:000020">
    <property type="entry name" value="Cytospin-A isoform 1"/>
    <property type="match status" value="1"/>
</dbReference>
<dbReference type="CDD" id="cd21199">
    <property type="entry name" value="CH_CYTS"/>
    <property type="match status" value="1"/>
</dbReference>
<evidence type="ECO:0000256" key="1">
    <source>
        <dbReference type="ARBA" id="ARBA00004186"/>
    </source>
</evidence>
<dbReference type="GO" id="GO:0061713">
    <property type="term" value="P:anterior neural tube closure"/>
    <property type="evidence" value="ECO:0007669"/>
    <property type="project" value="Ensembl"/>
</dbReference>
<feature type="compositionally biased region" description="Basic and acidic residues" evidence="15">
    <location>
        <begin position="131"/>
        <end position="142"/>
    </location>
</feature>
<dbReference type="InterPro" id="IPR001715">
    <property type="entry name" value="CH_dom"/>
</dbReference>
<dbReference type="SMART" id="SM00033">
    <property type="entry name" value="CH"/>
    <property type="match status" value="1"/>
</dbReference>
<protein>
    <recommendedName>
        <fullName evidence="4 13">Cytospin-A</fullName>
    </recommendedName>
</protein>
<dbReference type="PANTHER" id="PTHR23167:SF18">
    <property type="entry name" value="CYTOSPIN-A"/>
    <property type="match status" value="1"/>
</dbReference>
<keyword evidence="11 13" id="KW-0131">Cell cycle</keyword>
<gene>
    <name evidence="17" type="primary">SPECC1L</name>
</gene>
<accession>A0A8C2VB94</accession>
<reference evidence="17" key="1">
    <citation type="submission" date="2025-08" db="UniProtKB">
        <authorList>
            <consortium name="Ensembl"/>
        </authorList>
    </citation>
    <scope>IDENTIFICATION</scope>
</reference>
<keyword evidence="7 13" id="KW-0303">Gap junction</keyword>
<dbReference type="InterPro" id="IPR036872">
    <property type="entry name" value="CH_dom_sf"/>
</dbReference>
<evidence type="ECO:0000256" key="9">
    <source>
        <dbReference type="ARBA" id="ARBA00023054"/>
    </source>
</evidence>
<evidence type="ECO:0000256" key="5">
    <source>
        <dbReference type="ARBA" id="ARBA00022490"/>
    </source>
</evidence>
<feature type="region of interest" description="Disordered" evidence="15">
    <location>
        <begin position="948"/>
        <end position="1012"/>
    </location>
</feature>
<evidence type="ECO:0000256" key="10">
    <source>
        <dbReference type="ARBA" id="ARBA00023212"/>
    </source>
</evidence>
<dbReference type="OMA" id="AMNSVET"/>
<feature type="coiled-coil region" evidence="14">
    <location>
        <begin position="500"/>
        <end position="817"/>
    </location>
</feature>
<dbReference type="GO" id="GO:0008013">
    <property type="term" value="F:beta-catenin binding"/>
    <property type="evidence" value="ECO:0007669"/>
    <property type="project" value="Ensembl"/>
</dbReference>
<evidence type="ECO:0000256" key="6">
    <source>
        <dbReference type="ARBA" id="ARBA00022618"/>
    </source>
</evidence>
<dbReference type="AlphaFoldDB" id="A0A8C2VB94"/>
<dbReference type="GO" id="GO:0005921">
    <property type="term" value="C:gap junction"/>
    <property type="evidence" value="ECO:0007669"/>
    <property type="project" value="UniProtKB-SubCell"/>
</dbReference>
<keyword evidence="9 14" id="KW-0175">Coiled coil</keyword>
<feature type="region of interest" description="Disordered" evidence="15">
    <location>
        <begin position="78"/>
        <end position="187"/>
    </location>
</feature>
<keyword evidence="18" id="KW-1185">Reference proteome</keyword>
<dbReference type="GO" id="GO:0007155">
    <property type="term" value="P:cell adhesion"/>
    <property type="evidence" value="ECO:0007669"/>
    <property type="project" value="Ensembl"/>
</dbReference>
<feature type="compositionally biased region" description="Basic residues" evidence="15">
    <location>
        <begin position="1"/>
        <end position="17"/>
    </location>
</feature>
<feature type="compositionally biased region" description="Basic and acidic residues" evidence="15">
    <location>
        <begin position="958"/>
        <end position="968"/>
    </location>
</feature>
<evidence type="ECO:0000256" key="13">
    <source>
        <dbReference type="RuleBase" id="RU367063"/>
    </source>
</evidence>
<evidence type="ECO:0000256" key="8">
    <source>
        <dbReference type="ARBA" id="ARBA00022949"/>
    </source>
</evidence>
<dbReference type="GO" id="GO:0005819">
    <property type="term" value="C:spindle"/>
    <property type="evidence" value="ECO:0007669"/>
    <property type="project" value="UniProtKB-SubCell"/>
</dbReference>
<dbReference type="GO" id="GO:0051897">
    <property type="term" value="P:positive regulation of phosphatidylinositol 3-kinase/protein kinase B signal transduction"/>
    <property type="evidence" value="ECO:0007669"/>
    <property type="project" value="Ensembl"/>
</dbReference>
<comment type="subunit">
    <text evidence="3 13">May interact with both microtubules and actin cytoskeleton.</text>
</comment>
<dbReference type="PROSITE" id="PS50021">
    <property type="entry name" value="CH"/>
    <property type="match status" value="1"/>
</dbReference>
<feature type="compositionally biased region" description="Low complexity" evidence="15">
    <location>
        <begin position="113"/>
        <end position="124"/>
    </location>
</feature>
<feature type="compositionally biased region" description="Low complexity" evidence="15">
    <location>
        <begin position="370"/>
        <end position="389"/>
    </location>
</feature>
<evidence type="ECO:0000256" key="4">
    <source>
        <dbReference type="ARBA" id="ARBA00015657"/>
    </source>
</evidence>
<dbReference type="PANTHER" id="PTHR23167">
    <property type="entry name" value="CALPONIN HOMOLOGY DOMAIN-CONTAINING PROTEIN DDB_G0272472-RELATED"/>
    <property type="match status" value="1"/>
</dbReference>
<proteinExistence type="inferred from homology"/>
<keyword evidence="8 13" id="KW-0965">Cell junction</keyword>
<dbReference type="GO" id="GO:0030835">
    <property type="term" value="P:negative regulation of actin filament depolymerization"/>
    <property type="evidence" value="ECO:0007669"/>
    <property type="project" value="Ensembl"/>
</dbReference>
<keyword evidence="10 13" id="KW-0206">Cytoskeleton</keyword>
<comment type="subcellular location">
    <subcellularLocation>
        <location evidence="1 13">Cytoplasm</location>
        <location evidence="1 13">Cytoskeleton</location>
        <location evidence="1 13">Spindle</location>
    </subcellularLocation>
    <subcellularLocation>
        <location evidence="13">Cytoplasm</location>
        <location evidence="13">Cytoskeleton</location>
    </subcellularLocation>
    <subcellularLocation>
        <location evidence="13">Cell junction</location>
        <location evidence="13">Gap junction</location>
    </subcellularLocation>
</comment>
<evidence type="ECO:0000259" key="16">
    <source>
        <dbReference type="PROSITE" id="PS50021"/>
    </source>
</evidence>
<comment type="similarity">
    <text evidence="2 13">Belongs to the cytospin-A family.</text>
</comment>
<feature type="coiled-coil region" evidence="14">
    <location>
        <begin position="412"/>
        <end position="453"/>
    </location>
</feature>
<evidence type="ECO:0000313" key="17">
    <source>
        <dbReference type="Ensembl" id="ENSCLAP00000012365.1"/>
    </source>
</evidence>
<evidence type="ECO:0000256" key="15">
    <source>
        <dbReference type="SAM" id="MobiDB-lite"/>
    </source>
</evidence>
<evidence type="ECO:0000256" key="14">
    <source>
        <dbReference type="SAM" id="Coils"/>
    </source>
</evidence>
<feature type="compositionally biased region" description="Low complexity" evidence="15">
    <location>
        <begin position="78"/>
        <end position="104"/>
    </location>
</feature>
<dbReference type="GO" id="GO:0005737">
    <property type="term" value="C:cytoplasm"/>
    <property type="evidence" value="ECO:0007669"/>
    <property type="project" value="UniProtKB-UniRule"/>
</dbReference>
<evidence type="ECO:0000256" key="12">
    <source>
        <dbReference type="ARBA" id="ARBA00025131"/>
    </source>
</evidence>
<feature type="region of interest" description="Disordered" evidence="15">
    <location>
        <begin position="370"/>
        <end position="402"/>
    </location>
</feature>
<keyword evidence="6 13" id="KW-0132">Cell division</keyword>
<feature type="domain" description="Calponin-homology (CH)" evidence="16">
    <location>
        <begin position="1023"/>
        <end position="1128"/>
    </location>
</feature>
<feature type="compositionally biased region" description="Basic and acidic residues" evidence="15">
    <location>
        <begin position="169"/>
        <end position="182"/>
    </location>
</feature>
<sequence length="1129" mass="126136">FDRKCIIKRQPRMKKASRSVGSVPKVSGTSKTQTVEKIKPENSSSATTGGKLVKPGTALLSKTKSSDDLLAGMAGGVTVTNGVKGKKSVCPSAASSASTPAMTTVENKPKINTGTSSSTKRSTSAGNKESSSTRERLRERTRINQSKKLPSAGQGANDVALAKRSRSRTAMECDVRMSKSKSDNQISDKAALEAKVKDLLTLAKTKDVEILHLRNELRDMRAQLGINEDHSEGDEKSEEKETIIAHQPTDVESTLLQLQEQNTAIREELNQLKNENRMLKDRLNALGFSLEQRLDNSEKLFGYQSLSPEIAPGNQSDGGGTLTSSVEGSAPGSVEDLLSQDENTLMDHQHSNSMDNLDSECSEVYQPLTSSDDALDAPSSSESEGIPSIERSRKGSSGNASEVSVACLTERIHQMEENQHSTSEELQATLQELADLQQITQELNSENERLGEEKVILMESLCQQSDKLEHFSRQIEYFHSLLDEHHISYVIDEDVKSGRYMELEQRYMDLAENARFEREQLLGVQQHLSNTLKMAEQDNKEAQEMIGALKERSHHMERIIESEQKGKAALAATLEEYKATVSSDQIEMNRLKAQLENEKQKVAELYSIHNSGDKSDIQDLLESVRLDKEKAETLASSLQEDLAHTRNDANRLQDTIAKVEDEYRAFQEEAKKQIEDLNLTLEKLRSELEEKETERSDMKETIFELEDEVEQHRAVKLHDNLIISDLENTVKKLQDQKHDMEREIKTLHRRLREESAEWRQFQADLQTAVVIANDIKSEAQEEIGDLKRRLHEAQEKNEKLTKELEEIKSRKQEEERGRVYNYMNAVERDLAALRQGMGLSRRSSTSSEPTPTVKTLIKSFDSASQVPSPAAAAIPRTPLSPSPMKTPPAAAVSPMQRHSISGPISTSKPLTALSDKRPNYGEIPVQEHLLRTSSTSRPASLPRVPAMESAKTISVTRRSSEEMKRDISASEGASPASLMAMGTTSPQLSLSSSPTASVTPTTRSRIREERKDPLSALAREYGGSKRNALLKWCQKKTEGYQNIDITNFSSSWNDGLAFCALLHTYLPAHIPYQELNSQDKKRNFTLAFQAAESVGIKSTLDINEMVRTERPDWQNVMLYVTAIYKYFET</sequence>
<dbReference type="GO" id="GO:0031941">
    <property type="term" value="C:filamentous actin"/>
    <property type="evidence" value="ECO:0007669"/>
    <property type="project" value="Ensembl"/>
</dbReference>
<reference evidence="17" key="2">
    <citation type="submission" date="2025-09" db="UniProtKB">
        <authorList>
            <consortium name="Ensembl"/>
        </authorList>
    </citation>
    <scope>IDENTIFICATION</scope>
</reference>
<dbReference type="InterPro" id="IPR050540">
    <property type="entry name" value="F-actin_Monoox_Mical"/>
</dbReference>
<dbReference type="Pfam" id="PF00307">
    <property type="entry name" value="CH"/>
    <property type="match status" value="1"/>
</dbReference>
<evidence type="ECO:0000256" key="2">
    <source>
        <dbReference type="ARBA" id="ARBA00009452"/>
    </source>
</evidence>
<dbReference type="GO" id="GO:0034332">
    <property type="term" value="P:adherens junction organization"/>
    <property type="evidence" value="ECO:0007669"/>
    <property type="project" value="Ensembl"/>
</dbReference>
<feature type="compositionally biased region" description="Low complexity" evidence="15">
    <location>
        <begin position="983"/>
        <end position="1002"/>
    </location>
</feature>
<organism evidence="17 18">
    <name type="scientific">Chinchilla lanigera</name>
    <name type="common">Long-tailed chinchilla</name>
    <name type="synonym">Chinchilla villidera</name>
    <dbReference type="NCBI Taxonomy" id="34839"/>
    <lineage>
        <taxon>Eukaryota</taxon>
        <taxon>Metazoa</taxon>
        <taxon>Chordata</taxon>
        <taxon>Craniata</taxon>
        <taxon>Vertebrata</taxon>
        <taxon>Euteleostomi</taxon>
        <taxon>Mammalia</taxon>
        <taxon>Eutheria</taxon>
        <taxon>Euarchontoglires</taxon>
        <taxon>Glires</taxon>
        <taxon>Rodentia</taxon>
        <taxon>Hystricomorpha</taxon>
        <taxon>Chinchillidae</taxon>
        <taxon>Chinchilla</taxon>
    </lineage>
</organism>
<evidence type="ECO:0000256" key="7">
    <source>
        <dbReference type="ARBA" id="ARBA00022868"/>
    </source>
</evidence>